<dbReference type="InterPro" id="IPR010719">
    <property type="entry name" value="MnmM_MeTrfase"/>
</dbReference>
<dbReference type="Pfam" id="PF06962">
    <property type="entry name" value="rRNA_methylase"/>
    <property type="match status" value="1"/>
</dbReference>
<keyword evidence="1" id="KW-0489">Methyltransferase</keyword>
<comment type="caution">
    <text evidence="1">The sequence shown here is derived from an EMBL/GenBank/DDBJ whole genome shotgun (WGS) entry which is preliminary data.</text>
</comment>
<sequence length="190" mass="20877">MNLQGILPFARTLLEAAASDGSAVIDATCGNGNDTLYLSRLVGKRGRVFGFDIQELAIQNTTRRLLEEQAFDNVTLFHAGHHTMKSAIPAEYHGSIKAAIFNLGYLPGGNKEIVTQSDSTIEALEQLYELLAPGGIAVLVIYHGHEQGKKERDAVLEYASQLDQQKAHVLQYGFINQKNNPPFIVAIEKR</sequence>
<dbReference type="OrthoDB" id="9792989at2"/>
<keyword evidence="1" id="KW-0808">Transferase</keyword>
<proteinExistence type="predicted"/>
<dbReference type="SUPFAM" id="SSF53335">
    <property type="entry name" value="S-adenosyl-L-methionine-dependent methyltransferases"/>
    <property type="match status" value="1"/>
</dbReference>
<dbReference type="RefSeq" id="WP_061972428.1">
    <property type="nucleotide sequence ID" value="NZ_FMAV01000002.1"/>
</dbReference>
<dbReference type="CDD" id="cd02440">
    <property type="entry name" value="AdoMet_MTases"/>
    <property type="match status" value="1"/>
</dbReference>
<dbReference type="EMBL" id="LNQN01000002">
    <property type="protein sequence ID" value="KSU83590.1"/>
    <property type="molecule type" value="Genomic_DNA"/>
</dbReference>
<dbReference type="PANTHER" id="PTHR35276:SF1">
    <property type="entry name" value="TRNA (MNM(5)S(2)U34)-METHYLTRANSFERASE, CHLOROPLASTIC"/>
    <property type="match status" value="1"/>
</dbReference>
<evidence type="ECO:0000313" key="1">
    <source>
        <dbReference type="EMBL" id="KSU83590.1"/>
    </source>
</evidence>
<dbReference type="Proteomes" id="UP000054099">
    <property type="component" value="Unassembled WGS sequence"/>
</dbReference>
<evidence type="ECO:0000313" key="2">
    <source>
        <dbReference type="Proteomes" id="UP000054099"/>
    </source>
</evidence>
<reference evidence="1 2" key="1">
    <citation type="journal article" date="2014" name="Antonie Van Leeuwenhoek">
        <title>Fictibacillus enclensis sp. nov., isolated from marine sediment.</title>
        <authorList>
            <person name="Dastager S.G."/>
            <person name="Mawlankar R."/>
            <person name="Srinivasan K."/>
            <person name="Tang S.K."/>
            <person name="Lee J.C."/>
            <person name="Ramana V.V."/>
            <person name="Shouche Y.S."/>
        </authorList>
    </citation>
    <scope>NUCLEOTIDE SEQUENCE [LARGE SCALE GENOMIC DNA]</scope>
    <source>
        <strain evidence="1 2">NIO-1003</strain>
    </source>
</reference>
<protein>
    <submittedName>
        <fullName evidence="1">rRNA methyltransferase</fullName>
    </submittedName>
</protein>
<keyword evidence="2" id="KW-1185">Reference proteome</keyword>
<dbReference type="PANTHER" id="PTHR35276">
    <property type="entry name" value="S-ADENOSYL-L-METHIONINE-DEPENDENT METHYLTRANSFERASES SUPERFAMILY PROTEIN"/>
    <property type="match status" value="1"/>
</dbReference>
<name>A0A0V8J8W8_9BACL</name>
<organism evidence="1 2">
    <name type="scientific">Fictibacillus enclensis</name>
    <dbReference type="NCBI Taxonomy" id="1017270"/>
    <lineage>
        <taxon>Bacteria</taxon>
        <taxon>Bacillati</taxon>
        <taxon>Bacillota</taxon>
        <taxon>Bacilli</taxon>
        <taxon>Bacillales</taxon>
        <taxon>Fictibacillaceae</taxon>
        <taxon>Fictibacillus</taxon>
    </lineage>
</organism>
<dbReference type="AlphaFoldDB" id="A0A0V8J8W8"/>
<dbReference type="InterPro" id="IPR029063">
    <property type="entry name" value="SAM-dependent_MTases_sf"/>
</dbReference>
<gene>
    <name evidence="1" type="ORF">AS030_13660</name>
</gene>
<accession>A0A0V8J8W8</accession>
<dbReference type="Gene3D" id="3.40.50.150">
    <property type="entry name" value="Vaccinia Virus protein VP39"/>
    <property type="match status" value="1"/>
</dbReference>
<dbReference type="GO" id="GO:0008168">
    <property type="term" value="F:methyltransferase activity"/>
    <property type="evidence" value="ECO:0007669"/>
    <property type="project" value="UniProtKB-KW"/>
</dbReference>
<dbReference type="GO" id="GO:0032259">
    <property type="term" value="P:methylation"/>
    <property type="evidence" value="ECO:0007669"/>
    <property type="project" value="UniProtKB-KW"/>
</dbReference>